<proteinExistence type="predicted"/>
<reference evidence="1" key="1">
    <citation type="submission" date="2022-10" db="EMBL/GenBank/DDBJ databases">
        <title>Culturing micro-colonial fungi from biological soil crusts in the Mojave desert and describing Neophaeococcomyces mojavensis, and introducing the new genera and species Taxawa tesnikishii.</title>
        <authorList>
            <person name="Kurbessoian T."/>
            <person name="Stajich J.E."/>
        </authorList>
    </citation>
    <scope>NUCLEOTIDE SEQUENCE</scope>
    <source>
        <strain evidence="1">JES_112</strain>
    </source>
</reference>
<dbReference type="EMBL" id="JAPDRQ010000004">
    <property type="protein sequence ID" value="KAJ9664185.1"/>
    <property type="molecule type" value="Genomic_DNA"/>
</dbReference>
<comment type="caution">
    <text evidence="1">The sequence shown here is derived from an EMBL/GenBank/DDBJ whole genome shotgun (WGS) entry which is preliminary data.</text>
</comment>
<gene>
    <name evidence="1" type="ORF">H2198_000403</name>
</gene>
<name>A0ACC3AKK0_9EURO</name>
<organism evidence="1 2">
    <name type="scientific">Neophaeococcomyces mojaviensis</name>
    <dbReference type="NCBI Taxonomy" id="3383035"/>
    <lineage>
        <taxon>Eukaryota</taxon>
        <taxon>Fungi</taxon>
        <taxon>Dikarya</taxon>
        <taxon>Ascomycota</taxon>
        <taxon>Pezizomycotina</taxon>
        <taxon>Eurotiomycetes</taxon>
        <taxon>Chaetothyriomycetidae</taxon>
        <taxon>Chaetothyriales</taxon>
        <taxon>Chaetothyriales incertae sedis</taxon>
        <taxon>Neophaeococcomyces</taxon>
    </lineage>
</organism>
<keyword evidence="2" id="KW-1185">Reference proteome</keyword>
<protein>
    <submittedName>
        <fullName evidence="1">Uncharacterized protein</fullName>
    </submittedName>
</protein>
<evidence type="ECO:0000313" key="2">
    <source>
        <dbReference type="Proteomes" id="UP001172386"/>
    </source>
</evidence>
<accession>A0ACC3AKK0</accession>
<dbReference type="Proteomes" id="UP001172386">
    <property type="component" value="Unassembled WGS sequence"/>
</dbReference>
<sequence length="306" mass="33472">MLTITIVLLAALAPLIQAELVAYDSQCKDDTNPAFTTFNSNISNDGPLMWTVDVFADKDASDSKMGRYWRNFHLSTPTNLNLSDVTGFSGCGIYFYNVTAALQVAQNFDNYNEFSCNTVMNSQCQNDLRQQALDDFDYLSSLKPINNTYYFDCAYLGSRFTQREIPTSCNLGSQQLTWGQTRGSFIAGKAATRDVTGPGVDCTPNNDTLHNDLLTESAYVGLPHGSEEAKAFQNGTTPVLTLFFNLPDQAENASFLPEPEIHLSCLKTIPTKEEQAKINGGVRHAATSLLLLAVSAFVVSASLHGI</sequence>
<evidence type="ECO:0000313" key="1">
    <source>
        <dbReference type="EMBL" id="KAJ9664185.1"/>
    </source>
</evidence>